<reference evidence="2" key="1">
    <citation type="submission" date="2018-09" db="EMBL/GenBank/DDBJ databases">
        <authorList>
            <person name="Zhu H."/>
        </authorList>
    </citation>
    <scope>NUCLEOTIDE SEQUENCE [LARGE SCALE GENOMIC DNA]</scope>
    <source>
        <strain evidence="2">K1S02-23</strain>
    </source>
</reference>
<protein>
    <submittedName>
        <fullName evidence="1">Uncharacterized protein</fullName>
    </submittedName>
</protein>
<dbReference type="EMBL" id="QYUQ01000002">
    <property type="protein sequence ID" value="RJG01895.1"/>
    <property type="molecule type" value="Genomic_DNA"/>
</dbReference>
<dbReference type="Proteomes" id="UP000266327">
    <property type="component" value="Unassembled WGS sequence"/>
</dbReference>
<comment type="caution">
    <text evidence="1">The sequence shown here is derived from an EMBL/GenBank/DDBJ whole genome shotgun (WGS) entry which is preliminary data.</text>
</comment>
<sequence length="117" mass="13179">MRFKGDKSNIWMICVGEATKVVGNSPKGIATTRKSHVINVAVQNKMAPEAWIEMPEQFGGPYVMRLAGKKYHLDLWREPAPFAIGFTKKKEGRHRTPKKISSWCRGGDVGYFLQTAI</sequence>
<name>A0A3A3G2L5_9BURK</name>
<keyword evidence="2" id="KW-1185">Reference proteome</keyword>
<dbReference type="AlphaFoldDB" id="A0A3A3G2L5"/>
<proteinExistence type="predicted"/>
<evidence type="ECO:0000313" key="1">
    <source>
        <dbReference type="EMBL" id="RJG01895.1"/>
    </source>
</evidence>
<evidence type="ECO:0000313" key="2">
    <source>
        <dbReference type="Proteomes" id="UP000266327"/>
    </source>
</evidence>
<organism evidence="1 2">
    <name type="scientific">Noviherbaspirillum sedimenti</name>
    <dbReference type="NCBI Taxonomy" id="2320865"/>
    <lineage>
        <taxon>Bacteria</taxon>
        <taxon>Pseudomonadati</taxon>
        <taxon>Pseudomonadota</taxon>
        <taxon>Betaproteobacteria</taxon>
        <taxon>Burkholderiales</taxon>
        <taxon>Oxalobacteraceae</taxon>
        <taxon>Noviherbaspirillum</taxon>
    </lineage>
</organism>
<accession>A0A3A3G2L5</accession>
<gene>
    <name evidence="1" type="ORF">D3878_10150</name>
</gene>